<dbReference type="EMBL" id="DTPE01000092">
    <property type="protein sequence ID" value="HGE74922.1"/>
    <property type="molecule type" value="Genomic_DNA"/>
</dbReference>
<comment type="caution">
    <text evidence="2">The sequence shown here is derived from an EMBL/GenBank/DDBJ whole genome shotgun (WGS) entry which is preliminary data.</text>
</comment>
<keyword evidence="1" id="KW-0472">Membrane</keyword>
<proteinExistence type="predicted"/>
<feature type="transmembrane region" description="Helical" evidence="1">
    <location>
        <begin position="81"/>
        <end position="99"/>
    </location>
</feature>
<gene>
    <name evidence="2" type="ORF">ENX73_02210</name>
</gene>
<accession>A0A7V3RE71</accession>
<evidence type="ECO:0000313" key="2">
    <source>
        <dbReference type="EMBL" id="HGE74922.1"/>
    </source>
</evidence>
<sequence>MKAFAIFLILLGFLAFMGIFGVMNLTFGFILGIFFAILFGFEGIRELVGRRLIGVGSLLFGIFLLLRAFKLFGINSSFSQLFLGFIASYLIGIGLQIFFGKRFIHVRREWFN</sequence>
<protein>
    <submittedName>
        <fullName evidence="2">Uncharacterized protein</fullName>
    </submittedName>
</protein>
<dbReference type="AlphaFoldDB" id="A0A7V3RE71"/>
<keyword evidence="1" id="KW-0812">Transmembrane</keyword>
<name>A0A7V3RE71_9BACT</name>
<organism evidence="2">
    <name type="scientific">Mesoaciditoga lauensis</name>
    <dbReference type="NCBI Taxonomy" id="1495039"/>
    <lineage>
        <taxon>Bacteria</taxon>
        <taxon>Thermotogati</taxon>
        <taxon>Thermotogota</taxon>
        <taxon>Thermotogae</taxon>
        <taxon>Mesoaciditogales</taxon>
        <taxon>Mesoaciditogaceae</taxon>
        <taxon>Mesoaciditoga</taxon>
    </lineage>
</organism>
<feature type="transmembrane region" description="Helical" evidence="1">
    <location>
        <begin position="51"/>
        <end position="69"/>
    </location>
</feature>
<feature type="transmembrane region" description="Helical" evidence="1">
    <location>
        <begin position="6"/>
        <end position="39"/>
    </location>
</feature>
<evidence type="ECO:0000256" key="1">
    <source>
        <dbReference type="SAM" id="Phobius"/>
    </source>
</evidence>
<reference evidence="2" key="1">
    <citation type="journal article" date="2020" name="mSystems">
        <title>Genome- and Community-Level Interaction Insights into Carbon Utilization and Element Cycling Functions of Hydrothermarchaeota in Hydrothermal Sediment.</title>
        <authorList>
            <person name="Zhou Z."/>
            <person name="Liu Y."/>
            <person name="Xu W."/>
            <person name="Pan J."/>
            <person name="Luo Z.H."/>
            <person name="Li M."/>
        </authorList>
    </citation>
    <scope>NUCLEOTIDE SEQUENCE [LARGE SCALE GENOMIC DNA]</scope>
    <source>
        <strain evidence="2">SpSt-966</strain>
    </source>
</reference>
<keyword evidence="1" id="KW-1133">Transmembrane helix</keyword>